<sequence length="128" mass="14152">MSNTANELSGAAKDVLHALFFRGALESGDLPSKSGAAELRAAGLAETRTLRALHRRENHFTFLTKEGQECAIRYLADSDYGIQRNNPDNPIVIVAKFNTAPSLEQIEAIRKSVEKAMVQIHAHLRRIL</sequence>
<dbReference type="EMBL" id="CABGHF010000002">
    <property type="protein sequence ID" value="VUS37579.1"/>
    <property type="molecule type" value="Genomic_DNA"/>
</dbReference>
<dbReference type="Proteomes" id="UP000318370">
    <property type="component" value="Unassembled WGS sequence"/>
</dbReference>
<reference evidence="1 2" key="1">
    <citation type="submission" date="2019-07" db="EMBL/GenBank/DDBJ databases">
        <authorList>
            <person name="Brisse S."/>
            <person name="Rodrigues C."/>
            <person name="Thorpe H."/>
        </authorList>
    </citation>
    <scope>NUCLEOTIDE SEQUENCE [LARGE SCALE GENOMIC DNA]</scope>
    <source>
        <strain evidence="1">SB6408</strain>
    </source>
</reference>
<accession>A0A564HYQ9</accession>
<dbReference type="RefSeq" id="WP_142461838.1">
    <property type="nucleotide sequence ID" value="NZ_CABGHF010000002.1"/>
</dbReference>
<proteinExistence type="predicted"/>
<gene>
    <name evidence="1" type="ORF">SB6408_03208</name>
</gene>
<dbReference type="AlphaFoldDB" id="A0A564HYQ9"/>
<organism evidence="1 2">
    <name type="scientific">Klebsiella spallanzanii</name>
    <dbReference type="NCBI Taxonomy" id="2587528"/>
    <lineage>
        <taxon>Bacteria</taxon>
        <taxon>Pseudomonadati</taxon>
        <taxon>Pseudomonadota</taxon>
        <taxon>Gammaproteobacteria</taxon>
        <taxon>Enterobacterales</taxon>
        <taxon>Enterobacteriaceae</taxon>
        <taxon>Klebsiella/Raoultella group</taxon>
        <taxon>Klebsiella</taxon>
    </lineage>
</organism>
<protein>
    <submittedName>
        <fullName evidence="1">Uncharacterized protein</fullName>
    </submittedName>
</protein>
<evidence type="ECO:0000313" key="2">
    <source>
        <dbReference type="Proteomes" id="UP000318370"/>
    </source>
</evidence>
<name>A0A564HYQ9_9ENTR</name>
<evidence type="ECO:0000313" key="1">
    <source>
        <dbReference type="EMBL" id="VUS37579.1"/>
    </source>
</evidence>